<dbReference type="AlphaFoldDB" id="A0A0A9BBJ8"/>
<evidence type="ECO:0000313" key="2">
    <source>
        <dbReference type="EMBL" id="JAD61364.1"/>
    </source>
</evidence>
<organism evidence="2">
    <name type="scientific">Arundo donax</name>
    <name type="common">Giant reed</name>
    <name type="synonym">Donax arundinaceus</name>
    <dbReference type="NCBI Taxonomy" id="35708"/>
    <lineage>
        <taxon>Eukaryota</taxon>
        <taxon>Viridiplantae</taxon>
        <taxon>Streptophyta</taxon>
        <taxon>Embryophyta</taxon>
        <taxon>Tracheophyta</taxon>
        <taxon>Spermatophyta</taxon>
        <taxon>Magnoliopsida</taxon>
        <taxon>Liliopsida</taxon>
        <taxon>Poales</taxon>
        <taxon>Poaceae</taxon>
        <taxon>PACMAD clade</taxon>
        <taxon>Arundinoideae</taxon>
        <taxon>Arundineae</taxon>
        <taxon>Arundo</taxon>
    </lineage>
</organism>
<sequence length="57" mass="5550">MPSSRVHLKGPAASPGVGGRSVEPSPSPTPTRPASIPSKGAACGPGFTAPPFRGAGR</sequence>
<reference evidence="2" key="1">
    <citation type="submission" date="2014-09" db="EMBL/GenBank/DDBJ databases">
        <authorList>
            <person name="Magalhaes I.L.F."/>
            <person name="Oliveira U."/>
            <person name="Santos F.R."/>
            <person name="Vidigal T.H.D.A."/>
            <person name="Brescovit A.D."/>
            <person name="Santos A.J."/>
        </authorList>
    </citation>
    <scope>NUCLEOTIDE SEQUENCE</scope>
    <source>
        <tissue evidence="2">Shoot tissue taken approximately 20 cm above the soil surface</tissue>
    </source>
</reference>
<reference evidence="2" key="2">
    <citation type="journal article" date="2015" name="Data Brief">
        <title>Shoot transcriptome of the giant reed, Arundo donax.</title>
        <authorList>
            <person name="Barrero R.A."/>
            <person name="Guerrero F.D."/>
            <person name="Moolhuijzen P."/>
            <person name="Goolsby J.A."/>
            <person name="Tidwell J."/>
            <person name="Bellgard S.E."/>
            <person name="Bellgard M.I."/>
        </authorList>
    </citation>
    <scope>NUCLEOTIDE SEQUENCE</scope>
    <source>
        <tissue evidence="2">Shoot tissue taken approximately 20 cm above the soil surface</tissue>
    </source>
</reference>
<protein>
    <submittedName>
        <fullName evidence="2">Uncharacterized protein</fullName>
    </submittedName>
</protein>
<accession>A0A0A9BBJ8</accession>
<dbReference type="EMBL" id="GBRH01236531">
    <property type="protein sequence ID" value="JAD61364.1"/>
    <property type="molecule type" value="Transcribed_RNA"/>
</dbReference>
<feature type="region of interest" description="Disordered" evidence="1">
    <location>
        <begin position="1"/>
        <end position="57"/>
    </location>
</feature>
<name>A0A0A9BBJ8_ARUDO</name>
<evidence type="ECO:0000256" key="1">
    <source>
        <dbReference type="SAM" id="MobiDB-lite"/>
    </source>
</evidence>
<proteinExistence type="predicted"/>